<dbReference type="GO" id="GO:0061630">
    <property type="term" value="F:ubiquitin protein ligase activity"/>
    <property type="evidence" value="ECO:0007669"/>
    <property type="project" value="UniProtKB-EC"/>
</dbReference>
<keyword evidence="4" id="KW-0479">Metal-binding</keyword>
<accession>A0A914Q0E7</accession>
<dbReference type="PANTHER" id="PTHR22937:SF224">
    <property type="entry name" value="E3 UBIQUITIN-PROTEIN LIGASE MBR1-RELATED"/>
    <property type="match status" value="1"/>
</dbReference>
<dbReference type="Proteomes" id="UP000887578">
    <property type="component" value="Unplaced"/>
</dbReference>
<dbReference type="Gene3D" id="3.30.40.10">
    <property type="entry name" value="Zinc/RING finger domain, C3HC4 (zinc finger)"/>
    <property type="match status" value="1"/>
</dbReference>
<keyword evidence="5 8" id="KW-0863">Zinc-finger</keyword>
<evidence type="ECO:0000256" key="6">
    <source>
        <dbReference type="ARBA" id="ARBA00022786"/>
    </source>
</evidence>
<organism evidence="10 11">
    <name type="scientific">Panagrolaimus davidi</name>
    <dbReference type="NCBI Taxonomy" id="227884"/>
    <lineage>
        <taxon>Eukaryota</taxon>
        <taxon>Metazoa</taxon>
        <taxon>Ecdysozoa</taxon>
        <taxon>Nematoda</taxon>
        <taxon>Chromadorea</taxon>
        <taxon>Rhabditida</taxon>
        <taxon>Tylenchina</taxon>
        <taxon>Panagrolaimomorpha</taxon>
        <taxon>Panagrolaimoidea</taxon>
        <taxon>Panagrolaimidae</taxon>
        <taxon>Panagrolaimus</taxon>
    </lineage>
</organism>
<reference evidence="11" key="1">
    <citation type="submission" date="2022-11" db="UniProtKB">
        <authorList>
            <consortium name="WormBaseParasite"/>
        </authorList>
    </citation>
    <scope>IDENTIFICATION</scope>
</reference>
<evidence type="ECO:0000256" key="1">
    <source>
        <dbReference type="ARBA" id="ARBA00000900"/>
    </source>
</evidence>
<dbReference type="GO" id="GO:0008270">
    <property type="term" value="F:zinc ion binding"/>
    <property type="evidence" value="ECO:0007669"/>
    <property type="project" value="UniProtKB-KW"/>
</dbReference>
<dbReference type="PANTHER" id="PTHR22937">
    <property type="entry name" value="E3 UBIQUITIN-PROTEIN LIGASE RNF165"/>
    <property type="match status" value="1"/>
</dbReference>
<evidence type="ECO:0000256" key="8">
    <source>
        <dbReference type="PROSITE-ProRule" id="PRU00175"/>
    </source>
</evidence>
<keyword evidence="3" id="KW-0808">Transferase</keyword>
<comment type="catalytic activity">
    <reaction evidence="1">
        <text>S-ubiquitinyl-[E2 ubiquitin-conjugating enzyme]-L-cysteine + [acceptor protein]-L-lysine = [E2 ubiquitin-conjugating enzyme]-L-cysteine + N(6)-ubiquitinyl-[acceptor protein]-L-lysine.</text>
        <dbReference type="EC" id="2.3.2.27"/>
    </reaction>
</comment>
<feature type="domain" description="RING-type" evidence="9">
    <location>
        <begin position="375"/>
        <end position="420"/>
    </location>
</feature>
<evidence type="ECO:0000259" key="9">
    <source>
        <dbReference type="PROSITE" id="PS50089"/>
    </source>
</evidence>
<sequence>MILMNTWDSQTHFYNAFNNPQHLNLKEFMEYVDDFSNAGPINVQKFQYIQVEFGKGNIQTPESSYETIRQYLNSETRRPNEHIATFKRVKKPWIYVKLPTRHVKGVHTKFTFNFSKFSIETLKCTLNALLTKPTTKFDKKIARKPDLIKFIETEYSKNSTSFNIFFCIMQYCIIHIKQYFVIIPLSISIDVKDQLLQLNLDGPPYKQLLKLDELINECQNQYKNQFYIITGGNGYEFVVFLPVKRDIIKYYETLYYYDYEKNREIQIKWPTKSKKEKTEYSNWLKNNLIEKSEEYRNHVDRVQLQEFTDQEEKFFEEQHQILAFVQKFPSFIGIYEKFIDQYPVDTRLIAKFRLQQTKNHTFVNETFQSENEEGCPLCLEEYRLDEKYAIWPCGSHPPHFFHYDCILDSLRMNNACPLCRGKANISS</sequence>
<dbReference type="EC" id="2.3.2.27" evidence="2"/>
<dbReference type="SUPFAM" id="SSF57850">
    <property type="entry name" value="RING/U-box"/>
    <property type="match status" value="1"/>
</dbReference>
<dbReference type="PROSITE" id="PS50089">
    <property type="entry name" value="ZF_RING_2"/>
    <property type="match status" value="1"/>
</dbReference>
<proteinExistence type="predicted"/>
<dbReference type="InterPro" id="IPR045191">
    <property type="entry name" value="MBR1/2-like"/>
</dbReference>
<evidence type="ECO:0000256" key="4">
    <source>
        <dbReference type="ARBA" id="ARBA00022723"/>
    </source>
</evidence>
<dbReference type="InterPro" id="IPR001841">
    <property type="entry name" value="Znf_RING"/>
</dbReference>
<keyword evidence="7" id="KW-0862">Zinc</keyword>
<dbReference type="WBParaSite" id="PDA_v2.g24625.t1">
    <property type="protein sequence ID" value="PDA_v2.g24625.t1"/>
    <property type="gene ID" value="PDA_v2.g24625"/>
</dbReference>
<evidence type="ECO:0000256" key="3">
    <source>
        <dbReference type="ARBA" id="ARBA00022679"/>
    </source>
</evidence>
<evidence type="ECO:0000256" key="2">
    <source>
        <dbReference type="ARBA" id="ARBA00012483"/>
    </source>
</evidence>
<evidence type="ECO:0000256" key="7">
    <source>
        <dbReference type="ARBA" id="ARBA00022833"/>
    </source>
</evidence>
<protein>
    <recommendedName>
        <fullName evidence="2">RING-type E3 ubiquitin transferase</fullName>
        <ecNumber evidence="2">2.3.2.27</ecNumber>
    </recommendedName>
</protein>
<name>A0A914Q0E7_9BILA</name>
<keyword evidence="10" id="KW-1185">Reference proteome</keyword>
<dbReference type="AlphaFoldDB" id="A0A914Q0E7"/>
<evidence type="ECO:0000313" key="11">
    <source>
        <dbReference type="WBParaSite" id="PDA_v2.g24625.t1"/>
    </source>
</evidence>
<dbReference type="InterPro" id="IPR013083">
    <property type="entry name" value="Znf_RING/FYVE/PHD"/>
</dbReference>
<evidence type="ECO:0000313" key="10">
    <source>
        <dbReference type="Proteomes" id="UP000887578"/>
    </source>
</evidence>
<keyword evidence="6" id="KW-0833">Ubl conjugation pathway</keyword>
<evidence type="ECO:0000256" key="5">
    <source>
        <dbReference type="ARBA" id="ARBA00022771"/>
    </source>
</evidence>
<dbReference type="Pfam" id="PF13639">
    <property type="entry name" value="zf-RING_2"/>
    <property type="match status" value="1"/>
</dbReference>